<keyword evidence="3" id="KW-1185">Reference proteome</keyword>
<comment type="caution">
    <text evidence="2">The sequence shown here is derived from an EMBL/GenBank/DDBJ whole genome shotgun (WGS) entry which is preliminary data.</text>
</comment>
<feature type="compositionally biased region" description="Polar residues" evidence="1">
    <location>
        <begin position="66"/>
        <end position="75"/>
    </location>
</feature>
<proteinExistence type="predicted"/>
<organism evidence="2 3">
    <name type="scientific">Exophiala viscosa</name>
    <dbReference type="NCBI Taxonomy" id="2486360"/>
    <lineage>
        <taxon>Eukaryota</taxon>
        <taxon>Fungi</taxon>
        <taxon>Dikarya</taxon>
        <taxon>Ascomycota</taxon>
        <taxon>Pezizomycotina</taxon>
        <taxon>Eurotiomycetes</taxon>
        <taxon>Chaetothyriomycetidae</taxon>
        <taxon>Chaetothyriales</taxon>
        <taxon>Herpotrichiellaceae</taxon>
        <taxon>Exophiala</taxon>
    </lineage>
</organism>
<dbReference type="EMBL" id="MU404353">
    <property type="protein sequence ID" value="KAI1613859.1"/>
    <property type="molecule type" value="Genomic_DNA"/>
</dbReference>
<feature type="compositionally biased region" description="Low complexity" evidence="1">
    <location>
        <begin position="207"/>
        <end position="219"/>
    </location>
</feature>
<feature type="compositionally biased region" description="Polar residues" evidence="1">
    <location>
        <begin position="109"/>
        <end position="128"/>
    </location>
</feature>
<gene>
    <name evidence="2" type="ORF">EDD36DRAFT_209161</name>
</gene>
<evidence type="ECO:0000256" key="1">
    <source>
        <dbReference type="SAM" id="MobiDB-lite"/>
    </source>
</evidence>
<feature type="region of interest" description="Disordered" evidence="1">
    <location>
        <begin position="162"/>
        <end position="266"/>
    </location>
</feature>
<protein>
    <submittedName>
        <fullName evidence="2">Uncharacterized protein</fullName>
    </submittedName>
</protein>
<sequence>MYPTECEVLAHVTAASGARDDKRYTSIAQGILDFQPVSITKVSEVDFIFTSSPSTAAQTRVDRGGSSVNTRTHPSVHSEIPRPRTAPAATFVRENFELSSPKGRRRAHSQTSSSNSSDPVFQASTSRSPQHDIGTRIIGSVLPESSENGLVATHRHFRKRLRLTGPENEQPIMIDHNSAEPTDPATPRDGEQTAPTSTTKVGHRTDSPSVPSTVSPSQPLYWTKIARRSSTPKPRRSRSQPAIDVTTPARHSRPASQPKTSQHTSLGSLISQLPNEVRGPNPKGGQARYKTHLTTTLQKLAVRVPLSKHFRPAFVARDVNVLERGFWEFSVQIVNDLGTRRSRRTSADHSVDRPHAAQWAEKEFIQFWQNVSRFVSEGKAGWGTAMVKEAAEDGTIWNIRIFTWGEVLGHIWLVLWVLSDKATGRIYMHWVAGDGSVIVKMSGAKHKDHRTWIKKGPAKGEGGVWGIAEDLPAI</sequence>
<reference evidence="2" key="1">
    <citation type="journal article" date="2022" name="bioRxiv">
        <title>Deciphering the potential niche of two novel black yeast fungi from a biological soil crust based on their genomes, phenotypes, and melanin regulation.</title>
        <authorList>
            <consortium name="DOE Joint Genome Institute"/>
            <person name="Carr E.C."/>
            <person name="Barton Q."/>
            <person name="Grambo S."/>
            <person name="Sullivan M."/>
            <person name="Renfro C.M."/>
            <person name="Kuo A."/>
            <person name="Pangilinan J."/>
            <person name="Lipzen A."/>
            <person name="Keymanesh K."/>
            <person name="Savage E."/>
            <person name="Barry K."/>
            <person name="Grigoriev I.V."/>
            <person name="Riekhof W.R."/>
            <person name="Harris S.S."/>
        </authorList>
    </citation>
    <scope>NUCLEOTIDE SEQUENCE</scope>
    <source>
        <strain evidence="2">JF 03-4F</strain>
    </source>
</reference>
<name>A0AAN6DWA7_9EURO</name>
<feature type="region of interest" description="Disordered" evidence="1">
    <location>
        <begin position="57"/>
        <end position="134"/>
    </location>
</feature>
<feature type="compositionally biased region" description="Polar residues" evidence="1">
    <location>
        <begin position="254"/>
        <end position="266"/>
    </location>
</feature>
<evidence type="ECO:0000313" key="2">
    <source>
        <dbReference type="EMBL" id="KAI1613859.1"/>
    </source>
</evidence>
<dbReference type="Proteomes" id="UP001203852">
    <property type="component" value="Unassembled WGS sequence"/>
</dbReference>
<evidence type="ECO:0000313" key="3">
    <source>
        <dbReference type="Proteomes" id="UP001203852"/>
    </source>
</evidence>
<dbReference type="AlphaFoldDB" id="A0AAN6DWA7"/>
<accession>A0AAN6DWA7</accession>